<dbReference type="NCBIfam" id="TIGR03083">
    <property type="entry name" value="maleylpyruvate isomerase family mycothiol-dependent enzyme"/>
    <property type="match status" value="1"/>
</dbReference>
<keyword evidence="2" id="KW-0670">Pyruvate</keyword>
<dbReference type="SUPFAM" id="SSF109854">
    <property type="entry name" value="DinB/YfiT-like putative metalloenzymes"/>
    <property type="match status" value="1"/>
</dbReference>
<dbReference type="RefSeq" id="WP_117389842.1">
    <property type="nucleotide sequence ID" value="NZ_QWDC01000001.1"/>
</dbReference>
<dbReference type="OrthoDB" id="154293at2"/>
<protein>
    <submittedName>
        <fullName evidence="2">Maleylpyruvate isomerase family mycothiol-dependent enzyme</fullName>
    </submittedName>
</protein>
<accession>A0A372NXM4</accession>
<comment type="caution">
    <text evidence="2">The sequence shown here is derived from an EMBL/GenBank/DDBJ whole genome shotgun (WGS) entry which is preliminary data.</text>
</comment>
<dbReference type="Pfam" id="PF11716">
    <property type="entry name" value="MDMPI_N"/>
    <property type="match status" value="1"/>
</dbReference>
<dbReference type="InterPro" id="IPR024344">
    <property type="entry name" value="MDMPI_metal-binding"/>
</dbReference>
<evidence type="ECO:0000313" key="3">
    <source>
        <dbReference type="Proteomes" id="UP000264217"/>
    </source>
</evidence>
<dbReference type="EMBL" id="QWDC01000001">
    <property type="protein sequence ID" value="RFZ94277.1"/>
    <property type="molecule type" value="Genomic_DNA"/>
</dbReference>
<feature type="domain" description="Mycothiol-dependent maleylpyruvate isomerase metal-binding" evidence="1">
    <location>
        <begin position="20"/>
        <end position="158"/>
    </location>
</feature>
<organism evidence="2 3">
    <name type="scientific">Mucilaginibacter conchicola</name>
    <dbReference type="NCBI Taxonomy" id="2303333"/>
    <lineage>
        <taxon>Bacteria</taxon>
        <taxon>Pseudomonadati</taxon>
        <taxon>Bacteroidota</taxon>
        <taxon>Sphingobacteriia</taxon>
        <taxon>Sphingobacteriales</taxon>
        <taxon>Sphingobacteriaceae</taxon>
        <taxon>Mucilaginibacter</taxon>
    </lineage>
</organism>
<name>A0A372NXM4_9SPHI</name>
<proteinExistence type="predicted"/>
<dbReference type="InterPro" id="IPR017517">
    <property type="entry name" value="Maleyloyr_isom"/>
</dbReference>
<dbReference type="GO" id="GO:0046872">
    <property type="term" value="F:metal ion binding"/>
    <property type="evidence" value="ECO:0007669"/>
    <property type="project" value="InterPro"/>
</dbReference>
<evidence type="ECO:0000313" key="2">
    <source>
        <dbReference type="EMBL" id="RFZ94277.1"/>
    </source>
</evidence>
<sequence>MAQQIPVETVHLFPVLDKMLIDLLRSLSPDDWHKPTVAKQWTVKDVAAHLLDGNVRGIATLQGYESPPPDVQINSYRDLVVYLNNLNATWVNAMKRTSPQLLIEQLESTGQQYIEHINSLDAFAPAKYAVAWAGEETSLNWFHIAREYTEKWHHQQQIRDAIGVDGLLTPELFYPCIDVFMYALPHNYRKVDAPVGSVIQITVYSHTGGSWYLHKTEAHWILDKLAAPTTTNITITADTAWRMFTKALTPAEAENRAEVTGEHQLAKAFFATIAVMA</sequence>
<evidence type="ECO:0000259" key="1">
    <source>
        <dbReference type="Pfam" id="PF11716"/>
    </source>
</evidence>
<dbReference type="GO" id="GO:0016853">
    <property type="term" value="F:isomerase activity"/>
    <property type="evidence" value="ECO:0007669"/>
    <property type="project" value="UniProtKB-KW"/>
</dbReference>
<gene>
    <name evidence="2" type="ORF">D0C36_01595</name>
</gene>
<dbReference type="Proteomes" id="UP000264217">
    <property type="component" value="Unassembled WGS sequence"/>
</dbReference>
<keyword evidence="3" id="KW-1185">Reference proteome</keyword>
<dbReference type="InterPro" id="IPR034660">
    <property type="entry name" value="DinB/YfiT-like"/>
</dbReference>
<dbReference type="Gene3D" id="1.20.120.450">
    <property type="entry name" value="dinb family like domain"/>
    <property type="match status" value="1"/>
</dbReference>
<keyword evidence="2" id="KW-0413">Isomerase</keyword>
<reference evidence="2 3" key="1">
    <citation type="submission" date="2018-08" db="EMBL/GenBank/DDBJ databases">
        <title>Mucilaginibacter sp. MYSH2.</title>
        <authorList>
            <person name="Seo T."/>
        </authorList>
    </citation>
    <scope>NUCLEOTIDE SEQUENCE [LARGE SCALE GENOMIC DNA]</scope>
    <source>
        <strain evidence="2 3">MYSH2</strain>
    </source>
</reference>
<dbReference type="AlphaFoldDB" id="A0A372NXM4"/>